<dbReference type="Proteomes" id="UP000198756">
    <property type="component" value="Unassembled WGS sequence"/>
</dbReference>
<reference evidence="2" key="1">
    <citation type="submission" date="2016-10" db="EMBL/GenBank/DDBJ databases">
        <authorList>
            <person name="Varghese N."/>
            <person name="Submissions S."/>
        </authorList>
    </citation>
    <scope>NUCLEOTIDE SEQUENCE [LARGE SCALE GENOMIC DNA]</scope>
    <source>
        <strain evidence="2">DSM 22703</strain>
    </source>
</reference>
<protein>
    <submittedName>
        <fullName evidence="1">Uncharacterized protein</fullName>
    </submittedName>
</protein>
<accession>A0A1G5VVG4</accession>
<sequence>MPTAFWKTNAKPFFQPLMVRLDSTSLTNHRSPTMAGYIIGHAYGINSENILPYFRKIVATGCSLDLSTGKFFFTVP</sequence>
<name>A0A1G5VVG4_9BACT</name>
<evidence type="ECO:0000313" key="2">
    <source>
        <dbReference type="Proteomes" id="UP000198756"/>
    </source>
</evidence>
<dbReference type="AlphaFoldDB" id="A0A1G5VVG4"/>
<gene>
    <name evidence="1" type="ORF">SAMN03080617_00718</name>
</gene>
<dbReference type="RefSeq" id="WP_092728567.1">
    <property type="nucleotide sequence ID" value="NZ_FMXE01000004.1"/>
</dbReference>
<evidence type="ECO:0000313" key="1">
    <source>
        <dbReference type="EMBL" id="SDA49416.1"/>
    </source>
</evidence>
<proteinExistence type="predicted"/>
<organism evidence="1 2">
    <name type="scientific">Algoriphagus alkaliphilus</name>
    <dbReference type="NCBI Taxonomy" id="279824"/>
    <lineage>
        <taxon>Bacteria</taxon>
        <taxon>Pseudomonadati</taxon>
        <taxon>Bacteroidota</taxon>
        <taxon>Cytophagia</taxon>
        <taxon>Cytophagales</taxon>
        <taxon>Cyclobacteriaceae</taxon>
        <taxon>Algoriphagus</taxon>
    </lineage>
</organism>
<keyword evidence="2" id="KW-1185">Reference proteome</keyword>
<dbReference type="EMBL" id="FMXE01000004">
    <property type="protein sequence ID" value="SDA49416.1"/>
    <property type="molecule type" value="Genomic_DNA"/>
</dbReference>